<dbReference type="GO" id="GO:0022857">
    <property type="term" value="F:transmembrane transporter activity"/>
    <property type="evidence" value="ECO:0007669"/>
    <property type="project" value="InterPro"/>
</dbReference>
<dbReference type="PROSITE" id="PS50850">
    <property type="entry name" value="MFS"/>
    <property type="match status" value="1"/>
</dbReference>
<dbReference type="HOGENOM" id="CLU_000960_25_2_1"/>
<keyword evidence="4 6" id="KW-1133">Transmembrane helix</keyword>
<evidence type="ECO:0000256" key="4">
    <source>
        <dbReference type="ARBA" id="ARBA00022989"/>
    </source>
</evidence>
<dbReference type="Gene3D" id="1.20.1250.20">
    <property type="entry name" value="MFS general substrate transporter like domains"/>
    <property type="match status" value="2"/>
</dbReference>
<feature type="transmembrane region" description="Helical" evidence="6">
    <location>
        <begin position="373"/>
        <end position="393"/>
    </location>
</feature>
<organism evidence="8 9">
    <name type="scientific">Exophiala oligosperma</name>
    <dbReference type="NCBI Taxonomy" id="215243"/>
    <lineage>
        <taxon>Eukaryota</taxon>
        <taxon>Fungi</taxon>
        <taxon>Dikarya</taxon>
        <taxon>Ascomycota</taxon>
        <taxon>Pezizomycotina</taxon>
        <taxon>Eurotiomycetes</taxon>
        <taxon>Chaetothyriomycetidae</taxon>
        <taxon>Chaetothyriales</taxon>
        <taxon>Herpotrichiellaceae</taxon>
        <taxon>Exophiala</taxon>
    </lineage>
</organism>
<feature type="transmembrane region" description="Helical" evidence="6">
    <location>
        <begin position="107"/>
        <end position="126"/>
    </location>
</feature>
<dbReference type="EMBL" id="KN847333">
    <property type="protein sequence ID" value="KIW46051.1"/>
    <property type="molecule type" value="Genomic_DNA"/>
</dbReference>
<accession>A0A0D2B1M8</accession>
<feature type="transmembrane region" description="Helical" evidence="6">
    <location>
        <begin position="235"/>
        <end position="254"/>
    </location>
</feature>
<proteinExistence type="predicted"/>
<dbReference type="InterPro" id="IPR020846">
    <property type="entry name" value="MFS_dom"/>
</dbReference>
<evidence type="ECO:0000259" key="7">
    <source>
        <dbReference type="PROSITE" id="PS50850"/>
    </source>
</evidence>
<reference evidence="8 9" key="1">
    <citation type="submission" date="2015-01" db="EMBL/GenBank/DDBJ databases">
        <title>The Genome Sequence of Exophiala oligosperma CBS72588.</title>
        <authorList>
            <consortium name="The Broad Institute Genomics Platform"/>
            <person name="Cuomo C."/>
            <person name="de Hoog S."/>
            <person name="Gorbushina A."/>
            <person name="Stielow B."/>
            <person name="Teixiera M."/>
            <person name="Abouelleil A."/>
            <person name="Chapman S.B."/>
            <person name="Priest M."/>
            <person name="Young S.K."/>
            <person name="Wortman J."/>
            <person name="Nusbaum C."/>
            <person name="Birren B."/>
        </authorList>
    </citation>
    <scope>NUCLEOTIDE SEQUENCE [LARGE SCALE GENOMIC DNA]</scope>
    <source>
        <strain evidence="8 9">CBS 72588</strain>
    </source>
</reference>
<keyword evidence="2" id="KW-0813">Transport</keyword>
<name>A0A0D2B1M8_9EURO</name>
<feature type="transmembrane region" description="Helical" evidence="6">
    <location>
        <begin position="266"/>
        <end position="285"/>
    </location>
</feature>
<keyword evidence="5 6" id="KW-0472">Membrane</keyword>
<feature type="transmembrane region" description="Helical" evidence="6">
    <location>
        <begin position="80"/>
        <end position="100"/>
    </location>
</feature>
<evidence type="ECO:0000256" key="2">
    <source>
        <dbReference type="ARBA" id="ARBA00022448"/>
    </source>
</evidence>
<dbReference type="Pfam" id="PF06609">
    <property type="entry name" value="TRI12"/>
    <property type="match status" value="1"/>
</dbReference>
<dbReference type="PANTHER" id="PTHR23501">
    <property type="entry name" value="MAJOR FACILITATOR SUPERFAMILY"/>
    <property type="match status" value="1"/>
</dbReference>
<keyword evidence="3 6" id="KW-0812">Transmembrane</keyword>
<dbReference type="VEuPathDB" id="FungiDB:PV06_01744"/>
<feature type="transmembrane region" description="Helical" evidence="6">
    <location>
        <begin position="132"/>
        <end position="153"/>
    </location>
</feature>
<feature type="transmembrane region" description="Helical" evidence="6">
    <location>
        <begin position="347"/>
        <end position="366"/>
    </location>
</feature>
<dbReference type="RefSeq" id="XP_016266267.1">
    <property type="nucleotide sequence ID" value="XM_016402370.1"/>
</dbReference>
<protein>
    <recommendedName>
        <fullName evidence="7">Major facilitator superfamily (MFS) profile domain-containing protein</fullName>
    </recommendedName>
</protein>
<evidence type="ECO:0000256" key="6">
    <source>
        <dbReference type="SAM" id="Phobius"/>
    </source>
</evidence>
<dbReference type="InterPro" id="IPR010573">
    <property type="entry name" value="MFS_Str1/Tri12-like"/>
</dbReference>
<dbReference type="InterPro" id="IPR036259">
    <property type="entry name" value="MFS_trans_sf"/>
</dbReference>
<dbReference type="GO" id="GO:0005886">
    <property type="term" value="C:plasma membrane"/>
    <property type="evidence" value="ECO:0007669"/>
    <property type="project" value="TreeGrafter"/>
</dbReference>
<dbReference type="OrthoDB" id="4139357at2759"/>
<comment type="subcellular location">
    <subcellularLocation>
        <location evidence="1">Membrane</location>
        <topology evidence="1">Multi-pass membrane protein</topology>
    </subcellularLocation>
</comment>
<sequence length="570" mass="60703">MSALEEEKGVHLVNESIGDSSSPDIPAVIPQDDAHVTVKVWTVVMIMSWGYGLSFIPVPFFAAVGGEVAASMGKAGDSAWFIPAWIISITTAFMIAGANTDMLGRRWFLIVGQVVCFAGHLVTGLAKSNPQIIAGMTIEGFGAALCQMAAFALPELLPNKWRAIGVVMADAAVYLTITIIPVTARYGWFAGDWRANFYAAAALQALSAAGLFFFYYPPAHPLGISFRTAFRQLDYLGMFLFVAGAVPVMVGIVYTASIPASDPRVIGTLVAGFVMLVLFALWESFGNAKHPLTPPAIFRKGYGRDFTAPCIALAIINMFYYSSSIIWPTMINAFYTAGGLPWQRAAVLSLPQGLAITGGAMGLSFLGPKIKRYHWQQTLSVTVMVVFGSLLTLATPKNLGLMCAFVVLSLFGYGWAIYLSIAFTQLGVDQENLGISGGLSGCVRFAGGTVAQAVYLTVLQNDLAKKTPAYVMAAAEAAGVPASKIAELLSLLATPVNLAEEFGAAVAGAVGVAQQHAVAHGIKMVAFTSLGFGCVGIIACLCCRNIDDRMDNTIEVFLENDEFADRNKFH</sequence>
<feature type="transmembrane region" description="Helical" evidence="6">
    <location>
        <begin position="40"/>
        <end position="60"/>
    </location>
</feature>
<evidence type="ECO:0000256" key="3">
    <source>
        <dbReference type="ARBA" id="ARBA00022692"/>
    </source>
</evidence>
<keyword evidence="9" id="KW-1185">Reference proteome</keyword>
<feature type="transmembrane region" description="Helical" evidence="6">
    <location>
        <begin position="306"/>
        <end position="327"/>
    </location>
</feature>
<feature type="transmembrane region" description="Helical" evidence="6">
    <location>
        <begin position="195"/>
        <end position="215"/>
    </location>
</feature>
<dbReference type="GeneID" id="27353818"/>
<dbReference type="AlphaFoldDB" id="A0A0D2B1M8"/>
<evidence type="ECO:0000256" key="5">
    <source>
        <dbReference type="ARBA" id="ARBA00023136"/>
    </source>
</evidence>
<feature type="transmembrane region" description="Helical" evidence="6">
    <location>
        <begin position="399"/>
        <end position="421"/>
    </location>
</feature>
<feature type="transmembrane region" description="Helical" evidence="6">
    <location>
        <begin position="165"/>
        <end position="189"/>
    </location>
</feature>
<dbReference type="PANTHER" id="PTHR23501:SF195">
    <property type="entry name" value="PEP5"/>
    <property type="match status" value="1"/>
</dbReference>
<feature type="domain" description="Major facilitator superfamily (MFS) profile" evidence="7">
    <location>
        <begin position="43"/>
        <end position="498"/>
    </location>
</feature>
<evidence type="ECO:0000313" key="9">
    <source>
        <dbReference type="Proteomes" id="UP000053342"/>
    </source>
</evidence>
<evidence type="ECO:0000256" key="1">
    <source>
        <dbReference type="ARBA" id="ARBA00004141"/>
    </source>
</evidence>
<dbReference type="SUPFAM" id="SSF103473">
    <property type="entry name" value="MFS general substrate transporter"/>
    <property type="match status" value="1"/>
</dbReference>
<evidence type="ECO:0000313" key="8">
    <source>
        <dbReference type="EMBL" id="KIW46051.1"/>
    </source>
</evidence>
<dbReference type="Proteomes" id="UP000053342">
    <property type="component" value="Unassembled WGS sequence"/>
</dbReference>
<gene>
    <name evidence="8" type="ORF">PV06_01744</name>
</gene>